<dbReference type="PANTHER" id="PTHR28630">
    <property type="match status" value="1"/>
</dbReference>
<dbReference type="AlphaFoldDB" id="A0A7S4HJE4"/>
<evidence type="ECO:0000313" key="1">
    <source>
        <dbReference type="EMBL" id="CAE2201051.1"/>
    </source>
</evidence>
<reference evidence="1" key="1">
    <citation type="submission" date="2021-01" db="EMBL/GenBank/DDBJ databases">
        <authorList>
            <person name="Corre E."/>
            <person name="Pelletier E."/>
            <person name="Niang G."/>
            <person name="Scheremetjew M."/>
            <person name="Finn R."/>
            <person name="Kale V."/>
            <person name="Holt S."/>
            <person name="Cochrane G."/>
            <person name="Meng A."/>
            <person name="Brown T."/>
            <person name="Cohen L."/>
        </authorList>
    </citation>
    <scope>NUCLEOTIDE SEQUENCE</scope>
    <source>
        <strain evidence="1">DIVA3 518/3/11/1/6</strain>
    </source>
</reference>
<dbReference type="InterPro" id="IPR032801">
    <property type="entry name" value="PXL2A/B/C"/>
</dbReference>
<dbReference type="Pfam" id="PF13911">
    <property type="entry name" value="AhpC-TSA_2"/>
    <property type="match status" value="1"/>
</dbReference>
<dbReference type="PANTHER" id="PTHR28630:SF3">
    <property type="entry name" value="PEROXIREDOXIN-LIKE 2C"/>
    <property type="match status" value="1"/>
</dbReference>
<sequence>MKIKPQLDQLGVRLVAVGTGSKLFAKKFKEGVPFDGEVFLDPEAKTFKAIDLPRLSIWQVTKRFLLNLTAISFYRQISSNYPQSDTKGDGQQTGGVFVVGPGVGEELLFSFRENDAEVEEFASHDDIIAAASKE</sequence>
<organism evidence="1">
    <name type="scientific">Vannella robusta</name>
    <dbReference type="NCBI Taxonomy" id="1487602"/>
    <lineage>
        <taxon>Eukaryota</taxon>
        <taxon>Amoebozoa</taxon>
        <taxon>Discosea</taxon>
        <taxon>Flabellinia</taxon>
        <taxon>Vannellidae</taxon>
        <taxon>Vannella</taxon>
    </lineage>
</organism>
<gene>
    <name evidence="1" type="ORF">VSP0166_LOCUS1202</name>
</gene>
<protein>
    <submittedName>
        <fullName evidence="1">Uncharacterized protein</fullName>
    </submittedName>
</protein>
<proteinExistence type="predicted"/>
<name>A0A7S4HJE4_9EUKA</name>
<accession>A0A7S4HJE4</accession>
<dbReference type="EMBL" id="HBKP01001675">
    <property type="protein sequence ID" value="CAE2201051.1"/>
    <property type="molecule type" value="Transcribed_RNA"/>
</dbReference>